<dbReference type="AlphaFoldDB" id="A0A9W7VXY7"/>
<proteinExistence type="predicted"/>
<accession>A0A9W7VXY7</accession>
<keyword evidence="2" id="KW-1185">Reference proteome</keyword>
<sequence length="67" mass="7402">MREVGTSFGGGIRIVRAARVIVAFEKDALHIWVDVAFAFRLGLIRLITVIAPGNAGEERQVERHGEE</sequence>
<reference evidence="1 2" key="2">
    <citation type="journal article" date="2021" name="Curr. Genet.">
        <title>Genetic response to nitrogen starvation in the aggressive Eucalyptus foliar pathogen Teratosphaeria destructans.</title>
        <authorList>
            <person name="Havenga M."/>
            <person name="Wingfield B.D."/>
            <person name="Wingfield M.J."/>
            <person name="Dreyer L.L."/>
            <person name="Roets F."/>
            <person name="Aylward J."/>
        </authorList>
    </citation>
    <scope>NUCLEOTIDE SEQUENCE [LARGE SCALE GENOMIC DNA]</scope>
    <source>
        <strain evidence="1">CMW44962</strain>
    </source>
</reference>
<organism evidence="1 2">
    <name type="scientific">Teratosphaeria destructans</name>
    <dbReference type="NCBI Taxonomy" id="418781"/>
    <lineage>
        <taxon>Eukaryota</taxon>
        <taxon>Fungi</taxon>
        <taxon>Dikarya</taxon>
        <taxon>Ascomycota</taxon>
        <taxon>Pezizomycotina</taxon>
        <taxon>Dothideomycetes</taxon>
        <taxon>Dothideomycetidae</taxon>
        <taxon>Mycosphaerellales</taxon>
        <taxon>Teratosphaeriaceae</taxon>
        <taxon>Teratosphaeria</taxon>
    </lineage>
</organism>
<reference evidence="1 2" key="1">
    <citation type="journal article" date="2018" name="IMA Fungus">
        <title>IMA Genome-F 10: Nine draft genome sequences of Claviceps purpurea s.lat., including C. arundinis, C. humidiphila, and C. cf. spartinae, pseudomolecules for the pitch canker pathogen Fusarium circinatum, draft genome of Davidsoniella eucalypti, Grosmannia galeiformis, Quambalaria eucalypti, and Teratosphaeria destructans.</title>
        <authorList>
            <person name="Wingfield B.D."/>
            <person name="Liu M."/>
            <person name="Nguyen H.D."/>
            <person name="Lane F.A."/>
            <person name="Morgan S.W."/>
            <person name="De Vos L."/>
            <person name="Wilken P.M."/>
            <person name="Duong T.A."/>
            <person name="Aylward J."/>
            <person name="Coetzee M.P."/>
            <person name="Dadej K."/>
            <person name="De Beer Z.W."/>
            <person name="Findlay W."/>
            <person name="Havenga M."/>
            <person name="Kolarik M."/>
            <person name="Menzies J.G."/>
            <person name="Naidoo K."/>
            <person name="Pochopski O."/>
            <person name="Shoukouhi P."/>
            <person name="Santana Q.C."/>
            <person name="Seifert K.A."/>
            <person name="Soal N."/>
            <person name="Steenkamp E.T."/>
            <person name="Tatham C.T."/>
            <person name="van der Nest M.A."/>
            <person name="Wingfield M.J."/>
        </authorList>
    </citation>
    <scope>NUCLEOTIDE SEQUENCE [LARGE SCALE GENOMIC DNA]</scope>
    <source>
        <strain evidence="1">CMW44962</strain>
    </source>
</reference>
<dbReference type="EMBL" id="RIBY02002522">
    <property type="protein sequence ID" value="KAH9810515.1"/>
    <property type="molecule type" value="Genomic_DNA"/>
</dbReference>
<name>A0A9W7VXY7_9PEZI</name>
<evidence type="ECO:0000313" key="2">
    <source>
        <dbReference type="Proteomes" id="UP001138500"/>
    </source>
</evidence>
<dbReference type="Proteomes" id="UP001138500">
    <property type="component" value="Unassembled WGS sequence"/>
</dbReference>
<comment type="caution">
    <text evidence="1">The sequence shown here is derived from an EMBL/GenBank/DDBJ whole genome shotgun (WGS) entry which is preliminary data.</text>
</comment>
<gene>
    <name evidence="1" type="ORF">Tdes44962_MAKER06049</name>
</gene>
<protein>
    <submittedName>
        <fullName evidence="1">Uncharacterized protein</fullName>
    </submittedName>
</protein>
<evidence type="ECO:0000313" key="1">
    <source>
        <dbReference type="EMBL" id="KAH9810515.1"/>
    </source>
</evidence>